<dbReference type="SUPFAM" id="SSF141868">
    <property type="entry name" value="EAL domain-like"/>
    <property type="match status" value="1"/>
</dbReference>
<dbReference type="InterPro" id="IPR043128">
    <property type="entry name" value="Rev_trsase/Diguanyl_cyclase"/>
</dbReference>
<evidence type="ECO:0000259" key="1">
    <source>
        <dbReference type="PROSITE" id="PS50883"/>
    </source>
</evidence>
<dbReference type="PANTHER" id="PTHR33121">
    <property type="entry name" value="CYCLIC DI-GMP PHOSPHODIESTERASE PDEF"/>
    <property type="match status" value="1"/>
</dbReference>
<dbReference type="InterPro" id="IPR035919">
    <property type="entry name" value="EAL_sf"/>
</dbReference>
<dbReference type="InterPro" id="IPR029787">
    <property type="entry name" value="Nucleotide_cyclase"/>
</dbReference>
<dbReference type="SMART" id="SM00052">
    <property type="entry name" value="EAL"/>
    <property type="match status" value="1"/>
</dbReference>
<sequence>MIVIVIVGLVGASAYTYMLDRKIQSVSLESLRMASWGLAQLASESYEFDKALELVAQNVGEVDALMLRYDVLWSRYDYLLNSIEARFTRNQLNNEAELEELFGEFKGIESDLLLLTSAPKAVHSRQLLAQWQIQREGIRQLLFDNFIGDETNNLIRGFQQSWDRLANLRFATLDSIVFLLVYLLLALHYFRKWNRINSLSGLPSERCLHDLQELPFDCVLISCEIRNYQAMVSDFDKDQVGDIIKVFVDRLKSLTSERDTLMHIAPGEFVLMLRLHKGQSVLDCIQAAQQKTTFEWQLAENTMEISALFGVAYSLASQAQDFAEYHRYATRALTQSKSAKLAYTVFDDAALTLLMLEQKLYRQLLLFFRGEMTSLKLSLVYQPIVSIEDATLITGFEALLRCTSDKEIVISPRQIVDICEHNGLGIQLGRWVFNEVSLQCCNLYINLGFTGTVSINLNPAMLRPELVQDVNKYLLDQGLPASSICLEITEDNAALNFHIINNVIATLKPSGIEFALDDFGTGHSSLAYIRELAVDRIKIDRAFVKDIENDEGKARFLASVIAMAQQAYVTTTVVEGIENECQWHLVQRMGQVLVQGYHAYRPLTILQLMQLLAAQHADTKSFKT</sequence>
<dbReference type="InterPro" id="IPR000160">
    <property type="entry name" value="GGDEF_dom"/>
</dbReference>
<evidence type="ECO:0000313" key="3">
    <source>
        <dbReference type="Proteomes" id="UP000036406"/>
    </source>
</evidence>
<dbReference type="PATRIC" id="fig|330734.3.peg.3562"/>
<organism evidence="2 3">
    <name type="scientific">Marinobacter psychrophilus</name>
    <dbReference type="NCBI Taxonomy" id="330734"/>
    <lineage>
        <taxon>Bacteria</taxon>
        <taxon>Pseudomonadati</taxon>
        <taxon>Pseudomonadota</taxon>
        <taxon>Gammaproteobacteria</taxon>
        <taxon>Pseudomonadales</taxon>
        <taxon>Marinobacteraceae</taxon>
        <taxon>Marinobacter</taxon>
    </lineage>
</organism>
<dbReference type="SUPFAM" id="SSF55073">
    <property type="entry name" value="Nucleotide cyclase"/>
    <property type="match status" value="1"/>
</dbReference>
<dbReference type="STRING" id="330734.ABA45_16955"/>
<proteinExistence type="predicted"/>
<dbReference type="PANTHER" id="PTHR33121:SF70">
    <property type="entry name" value="SIGNALING PROTEIN YKOW"/>
    <property type="match status" value="1"/>
</dbReference>
<dbReference type="AlphaFoldDB" id="A0A0H4I864"/>
<gene>
    <name evidence="2" type="ORF">ABA45_16955</name>
</gene>
<dbReference type="InterPro" id="IPR050706">
    <property type="entry name" value="Cyclic-di-GMP_PDE-like"/>
</dbReference>
<dbReference type="EMBL" id="CP011494">
    <property type="protein sequence ID" value="AKO53915.1"/>
    <property type="molecule type" value="Genomic_DNA"/>
</dbReference>
<evidence type="ECO:0000313" key="2">
    <source>
        <dbReference type="EMBL" id="AKO53915.1"/>
    </source>
</evidence>
<feature type="domain" description="EAL" evidence="1">
    <location>
        <begin position="353"/>
        <end position="616"/>
    </location>
</feature>
<dbReference type="KEGG" id="mpq:ABA45_16955"/>
<dbReference type="InterPro" id="IPR001633">
    <property type="entry name" value="EAL_dom"/>
</dbReference>
<dbReference type="Gene3D" id="3.20.20.450">
    <property type="entry name" value="EAL domain"/>
    <property type="match status" value="1"/>
</dbReference>
<name>A0A0H4I864_9GAMM</name>
<reference evidence="2 3" key="1">
    <citation type="submission" date="2015-05" db="EMBL/GenBank/DDBJ databases">
        <title>Complete genome of Marinobacter psychrophilus strain 20041T isolated from sea-ice of the Canadian Basin.</title>
        <authorList>
            <person name="Song L."/>
            <person name="Ren L."/>
            <person name="Yu Y."/>
            <person name="Wang X."/>
        </authorList>
    </citation>
    <scope>NUCLEOTIDE SEQUENCE [LARGE SCALE GENOMIC DNA]</scope>
    <source>
        <strain evidence="2 3">20041</strain>
    </source>
</reference>
<dbReference type="CDD" id="cd01948">
    <property type="entry name" value="EAL"/>
    <property type="match status" value="1"/>
</dbReference>
<accession>A0A0H4I864</accession>
<dbReference type="GO" id="GO:0071111">
    <property type="term" value="F:cyclic-guanylate-specific phosphodiesterase activity"/>
    <property type="evidence" value="ECO:0007669"/>
    <property type="project" value="InterPro"/>
</dbReference>
<dbReference type="Gene3D" id="3.30.70.270">
    <property type="match status" value="1"/>
</dbReference>
<dbReference type="PROSITE" id="PS50883">
    <property type="entry name" value="EAL"/>
    <property type="match status" value="1"/>
</dbReference>
<protein>
    <recommendedName>
        <fullName evidence="1">EAL domain-containing protein</fullName>
    </recommendedName>
</protein>
<dbReference type="Pfam" id="PF00563">
    <property type="entry name" value="EAL"/>
    <property type="match status" value="1"/>
</dbReference>
<dbReference type="Pfam" id="PF00990">
    <property type="entry name" value="GGDEF"/>
    <property type="match status" value="1"/>
</dbReference>
<dbReference type="Proteomes" id="UP000036406">
    <property type="component" value="Chromosome"/>
</dbReference>
<keyword evidence="3" id="KW-1185">Reference proteome</keyword>